<dbReference type="GO" id="GO:0005829">
    <property type="term" value="C:cytosol"/>
    <property type="evidence" value="ECO:0007669"/>
    <property type="project" value="TreeGrafter"/>
</dbReference>
<dbReference type="EMBL" id="JAMRDG010000002">
    <property type="protein sequence ID" value="KAJ3685222.1"/>
    <property type="molecule type" value="Genomic_DNA"/>
</dbReference>
<gene>
    <name evidence="1" type="ORF">LUZ61_014386</name>
</gene>
<dbReference type="InterPro" id="IPR019538">
    <property type="entry name" value="PSMD5"/>
</dbReference>
<dbReference type="PANTHER" id="PTHR13554:SF10">
    <property type="entry name" value="26S PROTEASOME NON-ATPASE REGULATORY SUBUNIT 5"/>
    <property type="match status" value="1"/>
</dbReference>
<keyword evidence="2" id="KW-1185">Reference proteome</keyword>
<evidence type="ECO:0000313" key="1">
    <source>
        <dbReference type="EMBL" id="KAJ3685222.1"/>
    </source>
</evidence>
<organism evidence="1 2">
    <name type="scientific">Rhynchospora tenuis</name>
    <dbReference type="NCBI Taxonomy" id="198213"/>
    <lineage>
        <taxon>Eukaryota</taxon>
        <taxon>Viridiplantae</taxon>
        <taxon>Streptophyta</taxon>
        <taxon>Embryophyta</taxon>
        <taxon>Tracheophyta</taxon>
        <taxon>Spermatophyta</taxon>
        <taxon>Magnoliopsida</taxon>
        <taxon>Liliopsida</taxon>
        <taxon>Poales</taxon>
        <taxon>Cyperaceae</taxon>
        <taxon>Cyperoideae</taxon>
        <taxon>Rhynchosporeae</taxon>
        <taxon>Rhynchospora</taxon>
    </lineage>
</organism>
<dbReference type="Proteomes" id="UP001210211">
    <property type="component" value="Unassembled WGS sequence"/>
</dbReference>
<dbReference type="SUPFAM" id="SSF48371">
    <property type="entry name" value="ARM repeat"/>
    <property type="match status" value="1"/>
</dbReference>
<dbReference type="Gene3D" id="1.25.10.10">
    <property type="entry name" value="Leucine-rich Repeat Variant"/>
    <property type="match status" value="1"/>
</dbReference>
<reference evidence="1 2" key="1">
    <citation type="journal article" date="2022" name="Cell">
        <title>Repeat-based holocentromeres influence genome architecture and karyotype evolution.</title>
        <authorList>
            <person name="Hofstatter P.G."/>
            <person name="Thangavel G."/>
            <person name="Lux T."/>
            <person name="Neumann P."/>
            <person name="Vondrak T."/>
            <person name="Novak P."/>
            <person name="Zhang M."/>
            <person name="Costa L."/>
            <person name="Castellani M."/>
            <person name="Scott A."/>
            <person name="Toegelov H."/>
            <person name="Fuchs J."/>
            <person name="Mata-Sucre Y."/>
            <person name="Dias Y."/>
            <person name="Vanzela A.L.L."/>
            <person name="Huettel B."/>
            <person name="Almeida C.C.S."/>
            <person name="Simkova H."/>
            <person name="Souza G."/>
            <person name="Pedrosa-Harand A."/>
            <person name="Macas J."/>
            <person name="Mayer K.F.X."/>
            <person name="Houben A."/>
            <person name="Marques A."/>
        </authorList>
    </citation>
    <scope>NUCLEOTIDE SEQUENCE [LARGE SCALE GENOMIC DNA]</scope>
    <source>
        <strain evidence="1">RhyTen1mFocal</strain>
    </source>
</reference>
<sequence>MEEERSATPSPELAQLLEASSEFASFPGLQNDASVKEFLDRYPLQVLLGALHSEIYVAGLEDSVVSCLDKIFRTKYGASFIPNLMSFLQAGLQATSETIKWLACRAVCHLVDMADDKGAALQIIIDHNIYPLLLNCLIDGNERTSAASLDAIKSIVQPPQGIAVIFPASAEDPIQLRNLAARSSSLARIRILALITKLYPVSDQVAKAIHDWNLLSLFETEINNGKDPLTSLSAMELLYELVESSNDATLPLRPTLLQLLINIISNSSVDSIFRSRAALLGGRLLRSADAYTAIDQSVVAMLLSAISGKLVELESQNNDEVEAALESLGLIGATNPGANLMLTSSQDAAKLVVEASFDRHHRGKQQAALLALGSICGADRSEDKIILSEKAEGCLKHLIYTAAANSSKLTPSGLLLSVLKQEPEVRLASYRVIAVLVTRQWCLAEVCSRQEIISILTDQHIETTKHGMEARHDCCVAINRALSASSLLHDATAAGFAGKLQEAVRRGPYLAKKHVEAQPVVGTMERF</sequence>
<proteinExistence type="predicted"/>
<dbReference type="InterPro" id="IPR016024">
    <property type="entry name" value="ARM-type_fold"/>
</dbReference>
<evidence type="ECO:0000313" key="2">
    <source>
        <dbReference type="Proteomes" id="UP001210211"/>
    </source>
</evidence>
<evidence type="ECO:0008006" key="3">
    <source>
        <dbReference type="Google" id="ProtNLM"/>
    </source>
</evidence>
<dbReference type="PANTHER" id="PTHR13554">
    <property type="entry name" value="26S PROTEASOME NON-ATPASE REGULATORY SUBUNIT 5-RELATED"/>
    <property type="match status" value="1"/>
</dbReference>
<dbReference type="AlphaFoldDB" id="A0AAD5Z2J8"/>
<dbReference type="InterPro" id="IPR011989">
    <property type="entry name" value="ARM-like"/>
</dbReference>
<name>A0AAD5Z2J8_9POAL</name>
<comment type="caution">
    <text evidence="1">The sequence shown here is derived from an EMBL/GenBank/DDBJ whole genome shotgun (WGS) entry which is preliminary data.</text>
</comment>
<accession>A0AAD5Z2J8</accession>
<dbReference type="Pfam" id="PF10508">
    <property type="entry name" value="Proteasom_PSMB"/>
    <property type="match status" value="1"/>
</dbReference>
<protein>
    <recommendedName>
        <fullName evidence="3">ARM repeat-containing protein</fullName>
    </recommendedName>
</protein>
<dbReference type="GO" id="GO:0043248">
    <property type="term" value="P:proteasome assembly"/>
    <property type="evidence" value="ECO:0007669"/>
    <property type="project" value="InterPro"/>
</dbReference>